<sequence>MNIHLLAPDQYPQLLAFIGQSNDADAQLFLAGALSNRAEGLQVYVRQAGDHLLGAVALLPSLPPFAVPVILVAGEPDAALLAHVAAGHVSPQMAIGPKAVLERLLEHWPAAWLPLIGRRDEVLLKQFAPFPVESIPALSTRLAGPEDEATLVGYRIQMEKDSGVKLVSSREQATHTVRQLTQRQALHVVEVDGQLGGCTALTSRDEQHEQLGFIFVEARHRLRGVSDRLLSDVCAGIHRRQRKPLTFTCSGGPLRHRLGEIGFRTVGEHLKLYFG</sequence>
<name>A0A0N9WHN8_PSEFL</name>
<dbReference type="Proteomes" id="UP000059425">
    <property type="component" value="Chromosome"/>
</dbReference>
<dbReference type="GO" id="GO:0016747">
    <property type="term" value="F:acyltransferase activity, transferring groups other than amino-acyl groups"/>
    <property type="evidence" value="ECO:0007669"/>
    <property type="project" value="InterPro"/>
</dbReference>
<dbReference type="RefSeq" id="WP_060740044.1">
    <property type="nucleotide sequence ID" value="NZ_CP012831.1"/>
</dbReference>
<dbReference type="OrthoDB" id="7010996at2"/>
<reference evidence="2 3" key="2">
    <citation type="journal article" date="2018" name="Nature">
        <title>Mutant phenotypes for thousands of bacterial genes of unknown function.</title>
        <authorList>
            <person name="Price M.N."/>
            <person name="Wetmore K.M."/>
            <person name="Waters R.J."/>
            <person name="Callaghan M."/>
            <person name="Ray J."/>
            <person name="Liu H."/>
            <person name="Kuehl J.V."/>
            <person name="Melnyk R.A."/>
            <person name="Lamson J.S."/>
            <person name="Suh Y."/>
            <person name="Carlson H.K."/>
            <person name="Esquivel Z."/>
            <person name="Sadeeshkumar H."/>
            <person name="Chakraborty R."/>
            <person name="Zane G.M."/>
            <person name="Rubin B.E."/>
            <person name="Wall J.D."/>
            <person name="Visel A."/>
            <person name="Bristow J."/>
            <person name="Blow M.J."/>
            <person name="Arkin A.P."/>
            <person name="Deutschbauer A.M."/>
        </authorList>
    </citation>
    <scope>NUCLEOTIDE SEQUENCE [LARGE SCALE GENOMIC DNA]</scope>
    <source>
        <strain evidence="2 3">FW300-N2C3</strain>
    </source>
</reference>
<feature type="domain" description="N-acetyltransferase" evidence="1">
    <location>
        <begin position="138"/>
        <end position="275"/>
    </location>
</feature>
<dbReference type="AlphaFoldDB" id="A0A0N9WHN8"/>
<dbReference type="InterPro" id="IPR000182">
    <property type="entry name" value="GNAT_dom"/>
</dbReference>
<protein>
    <recommendedName>
        <fullName evidence="1">N-acetyltransferase domain-containing protein</fullName>
    </recommendedName>
</protein>
<evidence type="ECO:0000259" key="1">
    <source>
        <dbReference type="PROSITE" id="PS51186"/>
    </source>
</evidence>
<proteinExistence type="predicted"/>
<dbReference type="InterPro" id="IPR016181">
    <property type="entry name" value="Acyl_CoA_acyltransferase"/>
</dbReference>
<organism evidence="2 3">
    <name type="scientific">Pseudomonas fluorescens</name>
    <dbReference type="NCBI Taxonomy" id="294"/>
    <lineage>
        <taxon>Bacteria</taxon>
        <taxon>Pseudomonadati</taxon>
        <taxon>Pseudomonadota</taxon>
        <taxon>Gammaproteobacteria</taxon>
        <taxon>Pseudomonadales</taxon>
        <taxon>Pseudomonadaceae</taxon>
        <taxon>Pseudomonas</taxon>
    </lineage>
</organism>
<gene>
    <name evidence="2" type="ORF">AO356_12420</name>
</gene>
<evidence type="ECO:0000313" key="2">
    <source>
        <dbReference type="EMBL" id="ALI07586.1"/>
    </source>
</evidence>
<reference evidence="3" key="1">
    <citation type="submission" date="2015-09" db="EMBL/GenBank/DDBJ databases">
        <title>Whole genome sequence of Pseudomonas fluorescens FW300-N2C3.</title>
        <authorList>
            <person name="Ray J."/>
            <person name="Melnyk R."/>
            <person name="Deutschbauer A."/>
        </authorList>
    </citation>
    <scope>NUCLEOTIDE SEQUENCE [LARGE SCALE GENOMIC DNA]</scope>
    <source>
        <strain evidence="3">FW300-N2C3</strain>
    </source>
</reference>
<dbReference type="Gene3D" id="3.40.630.30">
    <property type="match status" value="1"/>
</dbReference>
<evidence type="ECO:0000313" key="3">
    <source>
        <dbReference type="Proteomes" id="UP000059425"/>
    </source>
</evidence>
<dbReference type="PROSITE" id="PS51186">
    <property type="entry name" value="GNAT"/>
    <property type="match status" value="1"/>
</dbReference>
<dbReference type="SUPFAM" id="SSF55729">
    <property type="entry name" value="Acyl-CoA N-acyltransferases (Nat)"/>
    <property type="match status" value="1"/>
</dbReference>
<dbReference type="EMBL" id="CP012831">
    <property type="protein sequence ID" value="ALI07586.1"/>
    <property type="molecule type" value="Genomic_DNA"/>
</dbReference>
<accession>A0A0N9WHN8</accession>